<dbReference type="CDD" id="cd07812">
    <property type="entry name" value="SRPBCC"/>
    <property type="match status" value="1"/>
</dbReference>
<gene>
    <name evidence="1" type="ORF">EDD19_10413</name>
</gene>
<organism evidence="1 2">
    <name type="scientific">Dietzia cinnamea</name>
    <dbReference type="NCBI Taxonomy" id="321318"/>
    <lineage>
        <taxon>Bacteria</taxon>
        <taxon>Bacillati</taxon>
        <taxon>Actinomycetota</taxon>
        <taxon>Actinomycetes</taxon>
        <taxon>Mycobacteriales</taxon>
        <taxon>Dietziaceae</taxon>
        <taxon>Dietzia</taxon>
    </lineage>
</organism>
<name>A0A177KRB9_9ACTN</name>
<dbReference type="RefSeq" id="WP_063973184.1">
    <property type="nucleotide sequence ID" value="NZ_CP143053.1"/>
</dbReference>
<comment type="caution">
    <text evidence="1">The sequence shown here is derived from an EMBL/GenBank/DDBJ whole genome shotgun (WGS) entry which is preliminary data.</text>
</comment>
<evidence type="ECO:0000313" key="1">
    <source>
        <dbReference type="EMBL" id="TCW25294.1"/>
    </source>
</evidence>
<dbReference type="PIRSF" id="PIRSF017371">
    <property type="entry name" value="UCP017371"/>
    <property type="match status" value="1"/>
</dbReference>
<reference evidence="1 2" key="1">
    <citation type="submission" date="2019-03" db="EMBL/GenBank/DDBJ databases">
        <title>Root nodule microbial communities of legume samples collected from USA, Mexico and Botswana.</title>
        <authorList>
            <person name="Hirsch A."/>
        </authorList>
    </citation>
    <scope>NUCLEOTIDE SEQUENCE [LARGE SCALE GENOMIC DNA]</scope>
    <source>
        <strain evidence="1 2">55</strain>
    </source>
</reference>
<dbReference type="InterPro" id="IPR023393">
    <property type="entry name" value="START-like_dom_sf"/>
</dbReference>
<dbReference type="EMBL" id="SMCX01000004">
    <property type="protein sequence ID" value="TCW25294.1"/>
    <property type="molecule type" value="Genomic_DNA"/>
</dbReference>
<dbReference type="OrthoDB" id="288089at2"/>
<dbReference type="Pfam" id="PF10604">
    <property type="entry name" value="Polyketide_cyc2"/>
    <property type="match status" value="1"/>
</dbReference>
<accession>A0A177KRB9</accession>
<evidence type="ECO:0000313" key="2">
    <source>
        <dbReference type="Proteomes" id="UP000295805"/>
    </source>
</evidence>
<sequence length="149" mass="16049">MARVTATNTIVIEAPVDAVTTAIADYARVRPRIQPEQFSAYRLIEGGQGHGTVAAWNLQATKKRNRDVKATVTVDDAGAHWSLVEKDENSSMATTYTVREATGGSLVEMTTSWDGAGGVGGFFERTFAPAGLKRIQHQLLTNLKADIEG</sequence>
<dbReference type="SUPFAM" id="SSF55961">
    <property type="entry name" value="Bet v1-like"/>
    <property type="match status" value="1"/>
</dbReference>
<dbReference type="Gene3D" id="3.30.530.20">
    <property type="match status" value="1"/>
</dbReference>
<dbReference type="AlphaFoldDB" id="A0A177KRB9"/>
<dbReference type="GeneID" id="89530327"/>
<dbReference type="Proteomes" id="UP000295805">
    <property type="component" value="Unassembled WGS sequence"/>
</dbReference>
<proteinExistence type="predicted"/>
<protein>
    <submittedName>
        <fullName evidence="1">Polyketide cyclase/dehydrase/lipid transport protein</fullName>
    </submittedName>
</protein>
<dbReference type="InterPro" id="IPR014488">
    <property type="entry name" value="UCP017371"/>
</dbReference>
<dbReference type="InterPro" id="IPR019587">
    <property type="entry name" value="Polyketide_cyclase/dehydratase"/>
</dbReference>